<keyword evidence="2 3" id="KW-0808">Transferase</keyword>
<dbReference type="OrthoDB" id="5835829at2759"/>
<evidence type="ECO:0000256" key="3">
    <source>
        <dbReference type="RuleBase" id="RU003718"/>
    </source>
</evidence>
<dbReference type="SUPFAM" id="SSF53756">
    <property type="entry name" value="UDP-Glycosyltransferase/glycogen phosphorylase"/>
    <property type="match status" value="1"/>
</dbReference>
<reference evidence="8" key="1">
    <citation type="journal article" date="2019" name="Curr. Biol.">
        <title>Genome Sequence of Striga asiatica Provides Insight into the Evolution of Plant Parasitism.</title>
        <authorList>
            <person name="Yoshida S."/>
            <person name="Kim S."/>
            <person name="Wafula E.K."/>
            <person name="Tanskanen J."/>
            <person name="Kim Y.M."/>
            <person name="Honaas L."/>
            <person name="Yang Z."/>
            <person name="Spallek T."/>
            <person name="Conn C.E."/>
            <person name="Ichihashi Y."/>
            <person name="Cheong K."/>
            <person name="Cui S."/>
            <person name="Der J.P."/>
            <person name="Gundlach H."/>
            <person name="Jiao Y."/>
            <person name="Hori C."/>
            <person name="Ishida J.K."/>
            <person name="Kasahara H."/>
            <person name="Kiba T."/>
            <person name="Kim M.S."/>
            <person name="Koo N."/>
            <person name="Laohavisit A."/>
            <person name="Lee Y.H."/>
            <person name="Lumba S."/>
            <person name="McCourt P."/>
            <person name="Mortimer J.C."/>
            <person name="Mutuku J.M."/>
            <person name="Nomura T."/>
            <person name="Sasaki-Sekimoto Y."/>
            <person name="Seto Y."/>
            <person name="Wang Y."/>
            <person name="Wakatake T."/>
            <person name="Sakakibara H."/>
            <person name="Demura T."/>
            <person name="Yamaguchi S."/>
            <person name="Yoneyama K."/>
            <person name="Manabe R.I."/>
            <person name="Nelson D.C."/>
            <person name="Schulman A.H."/>
            <person name="Timko M.P."/>
            <person name="dePamphilis C.W."/>
            <person name="Choi D."/>
            <person name="Shirasu K."/>
        </authorList>
    </citation>
    <scope>NUCLEOTIDE SEQUENCE [LARGE SCALE GENOMIC DNA]</scope>
    <source>
        <strain evidence="8">cv. UVA1</strain>
    </source>
</reference>
<dbReference type="PANTHER" id="PTHR48047:SF127">
    <property type="entry name" value="GLYCOSYLTRANSFERASE"/>
    <property type="match status" value="1"/>
</dbReference>
<accession>A0A5A7QKH8</accession>
<keyword evidence="8" id="KW-1185">Reference proteome</keyword>
<sequence>MVSLPNQLNFILIPLMAPGHIIPMIDMAKLLARHGITVSIIVTPLNAARFDSVVSRAISSGLPIRLLPVPFPAEEAGLPPGCESADSLPSYSLVPNFFDAVEKFRAPVDDTLAGLRPLPSCIICDKHLPWTADTCDRLRIPRIVFDGMSCFAQLVMHRLYASEIHTTVGPSEPFAVPNLPDKIELTRLQLPGYFNPGSVDVGSIRQRVKETEHRAHGVVANTFAELEGPYLDEYRKLKSGRVWCVGPLSLFGDDGPLDRAQRGNRASIDAGECIGWMDGQKPGSVVYACLGSLSRLSPAQFVELALGLELLGRPFILVVKGGDKSEEIEKWISESGFERRVFGERGLLIRGWAPQVLILSHSAVGGFLTHCGWNSTLEGVSAGVPMITWPIFAEQFLNEKLVVQVLRTGVGVGVKSVAHLGEETSPENEVGREDIRSAVERVMDVGREADERRERAKELGRKAKGAVEEGGSSSANVALLVQEITRLIDQQQ</sequence>
<dbReference type="Gene3D" id="3.40.50.2000">
    <property type="entry name" value="Glycogen Phosphorylase B"/>
    <property type="match status" value="2"/>
</dbReference>
<organism evidence="7 8">
    <name type="scientific">Striga asiatica</name>
    <name type="common">Asiatic witchweed</name>
    <name type="synonym">Buchnera asiatica</name>
    <dbReference type="NCBI Taxonomy" id="4170"/>
    <lineage>
        <taxon>Eukaryota</taxon>
        <taxon>Viridiplantae</taxon>
        <taxon>Streptophyta</taxon>
        <taxon>Embryophyta</taxon>
        <taxon>Tracheophyta</taxon>
        <taxon>Spermatophyta</taxon>
        <taxon>Magnoliopsida</taxon>
        <taxon>eudicotyledons</taxon>
        <taxon>Gunneridae</taxon>
        <taxon>Pentapetalae</taxon>
        <taxon>asterids</taxon>
        <taxon>lamiids</taxon>
        <taxon>Lamiales</taxon>
        <taxon>Orobanchaceae</taxon>
        <taxon>Buchnereae</taxon>
        <taxon>Striga</taxon>
    </lineage>
</organism>
<keyword evidence="3" id="KW-0328">Glycosyltransferase</keyword>
<dbReference type="InterPro" id="IPR058980">
    <property type="entry name" value="Glyco_transf_N"/>
</dbReference>
<comment type="caution">
    <text evidence="7">The sequence shown here is derived from an EMBL/GenBank/DDBJ whole genome shotgun (WGS) entry which is preliminary data.</text>
</comment>
<evidence type="ECO:0000256" key="1">
    <source>
        <dbReference type="ARBA" id="ARBA00009995"/>
    </source>
</evidence>
<dbReference type="PROSITE" id="PS00375">
    <property type="entry name" value="UDPGT"/>
    <property type="match status" value="1"/>
</dbReference>
<dbReference type="EC" id="2.4.1.-" evidence="4"/>
<proteinExistence type="inferred from homology"/>
<dbReference type="Proteomes" id="UP000325081">
    <property type="component" value="Unassembled WGS sequence"/>
</dbReference>
<dbReference type="FunFam" id="3.40.50.2000:FF:000047">
    <property type="entry name" value="Glycosyltransferase"/>
    <property type="match status" value="1"/>
</dbReference>
<protein>
    <recommendedName>
        <fullName evidence="4">Glycosyltransferase</fullName>
        <ecNumber evidence="4">2.4.1.-</ecNumber>
    </recommendedName>
</protein>
<feature type="domain" description="Glycosyltransferase N-terminal" evidence="6">
    <location>
        <begin position="8"/>
        <end position="248"/>
    </location>
</feature>
<evidence type="ECO:0000259" key="6">
    <source>
        <dbReference type="Pfam" id="PF26168"/>
    </source>
</evidence>
<evidence type="ECO:0000256" key="5">
    <source>
        <dbReference type="SAM" id="MobiDB-lite"/>
    </source>
</evidence>
<comment type="similarity">
    <text evidence="1 3">Belongs to the UDP-glycosyltransferase family.</text>
</comment>
<feature type="compositionally biased region" description="Basic and acidic residues" evidence="5">
    <location>
        <begin position="450"/>
        <end position="467"/>
    </location>
</feature>
<dbReference type="InterPro" id="IPR035595">
    <property type="entry name" value="UDP_glycos_trans_CS"/>
</dbReference>
<gene>
    <name evidence="7" type="ORF">STAS_22384</name>
</gene>
<dbReference type="Pfam" id="PF00201">
    <property type="entry name" value="UDPGT"/>
    <property type="match status" value="1"/>
</dbReference>
<dbReference type="EMBL" id="BKCP01007182">
    <property type="protein sequence ID" value="GER45428.1"/>
    <property type="molecule type" value="Genomic_DNA"/>
</dbReference>
<dbReference type="GO" id="GO:0035251">
    <property type="term" value="F:UDP-glucosyltransferase activity"/>
    <property type="evidence" value="ECO:0007669"/>
    <property type="project" value="TreeGrafter"/>
</dbReference>
<evidence type="ECO:0000256" key="2">
    <source>
        <dbReference type="ARBA" id="ARBA00022679"/>
    </source>
</evidence>
<dbReference type="CDD" id="cd03784">
    <property type="entry name" value="GT1_Gtf-like"/>
    <property type="match status" value="1"/>
</dbReference>
<dbReference type="PANTHER" id="PTHR48047">
    <property type="entry name" value="GLYCOSYLTRANSFERASE"/>
    <property type="match status" value="1"/>
</dbReference>
<dbReference type="AlphaFoldDB" id="A0A5A7QKH8"/>
<feature type="region of interest" description="Disordered" evidence="5">
    <location>
        <begin position="450"/>
        <end position="470"/>
    </location>
</feature>
<name>A0A5A7QKH8_STRAF</name>
<evidence type="ECO:0000313" key="8">
    <source>
        <dbReference type="Proteomes" id="UP000325081"/>
    </source>
</evidence>
<dbReference type="Pfam" id="PF26168">
    <property type="entry name" value="Glyco_transf_N"/>
    <property type="match status" value="1"/>
</dbReference>
<dbReference type="InterPro" id="IPR002213">
    <property type="entry name" value="UDP_glucos_trans"/>
</dbReference>
<evidence type="ECO:0000313" key="7">
    <source>
        <dbReference type="EMBL" id="GER45428.1"/>
    </source>
</evidence>
<evidence type="ECO:0000256" key="4">
    <source>
        <dbReference type="RuleBase" id="RU362057"/>
    </source>
</evidence>